<organism evidence="1 2">
    <name type="scientific">Christiangramia flava JLT2011</name>
    <dbReference type="NCBI Taxonomy" id="1229726"/>
    <lineage>
        <taxon>Bacteria</taxon>
        <taxon>Pseudomonadati</taxon>
        <taxon>Bacteroidota</taxon>
        <taxon>Flavobacteriia</taxon>
        <taxon>Flavobacteriales</taxon>
        <taxon>Flavobacteriaceae</taxon>
        <taxon>Christiangramia</taxon>
    </lineage>
</organism>
<accession>A0A1L7I3Y9</accession>
<dbReference type="Proteomes" id="UP000186230">
    <property type="component" value="Chromosome"/>
</dbReference>
<sequence length="81" mass="9605">MFFIIAVSFRLLDNSSLLFLQKDILVTSSNVSRKLLKKQIRENEDREFTQKLKRALLFRNLQQSFLIFSVATLPFLAMYLF</sequence>
<evidence type="ECO:0000313" key="1">
    <source>
        <dbReference type="EMBL" id="APU68306.1"/>
    </source>
</evidence>
<reference evidence="1 2" key="1">
    <citation type="submission" date="2016-07" db="EMBL/GenBank/DDBJ databases">
        <title>Multi-omics approach to identify versatile polysaccharide utilization systems of a marine flavobacterium Gramella flava.</title>
        <authorList>
            <person name="Tang K."/>
        </authorList>
    </citation>
    <scope>NUCLEOTIDE SEQUENCE [LARGE SCALE GENOMIC DNA]</scope>
    <source>
        <strain evidence="1 2">JLT2011</strain>
    </source>
</reference>
<dbReference type="EMBL" id="CP016359">
    <property type="protein sequence ID" value="APU68306.1"/>
    <property type="molecule type" value="Genomic_DNA"/>
</dbReference>
<name>A0A1L7I3Y9_9FLAO</name>
<dbReference type="STRING" id="1229726.GRFL_1582"/>
<dbReference type="OrthoDB" id="1163174at2"/>
<gene>
    <name evidence="1" type="ORF">GRFL_1582</name>
</gene>
<dbReference type="AlphaFoldDB" id="A0A1L7I3Y9"/>
<dbReference type="KEGG" id="gfl:GRFL_1582"/>
<evidence type="ECO:0000313" key="2">
    <source>
        <dbReference type="Proteomes" id="UP000186230"/>
    </source>
</evidence>
<keyword evidence="2" id="KW-1185">Reference proteome</keyword>
<proteinExistence type="predicted"/>
<protein>
    <submittedName>
        <fullName evidence="1">Uncharacterized protein</fullName>
    </submittedName>
</protein>